<keyword evidence="3" id="KW-0804">Transcription</keyword>
<evidence type="ECO:0000256" key="3">
    <source>
        <dbReference type="ARBA" id="ARBA00023163"/>
    </source>
</evidence>
<keyword evidence="6" id="KW-1185">Reference proteome</keyword>
<keyword evidence="4" id="KW-0539">Nucleus</keyword>
<keyword evidence="2" id="KW-0805">Transcription regulation</keyword>
<organism evidence="5 6">
    <name type="scientific">Reticulomyxa filosa</name>
    <dbReference type="NCBI Taxonomy" id="46433"/>
    <lineage>
        <taxon>Eukaryota</taxon>
        <taxon>Sar</taxon>
        <taxon>Rhizaria</taxon>
        <taxon>Retaria</taxon>
        <taxon>Foraminifera</taxon>
        <taxon>Monothalamids</taxon>
        <taxon>Reticulomyxidae</taxon>
        <taxon>Reticulomyxa</taxon>
    </lineage>
</organism>
<dbReference type="GO" id="GO:0016592">
    <property type="term" value="C:mediator complex"/>
    <property type="evidence" value="ECO:0007669"/>
    <property type="project" value="InterPro"/>
</dbReference>
<dbReference type="AlphaFoldDB" id="X6P4Z6"/>
<reference evidence="5 6" key="1">
    <citation type="journal article" date="2013" name="Curr. Biol.">
        <title>The Genome of the Foraminiferan Reticulomyxa filosa.</title>
        <authorList>
            <person name="Glockner G."/>
            <person name="Hulsmann N."/>
            <person name="Schleicher M."/>
            <person name="Noegel A.A."/>
            <person name="Eichinger L."/>
            <person name="Gallinger C."/>
            <person name="Pawlowski J."/>
            <person name="Sierra R."/>
            <person name="Euteneuer U."/>
            <person name="Pillet L."/>
            <person name="Moustafa A."/>
            <person name="Platzer M."/>
            <person name="Groth M."/>
            <person name="Szafranski K."/>
            <person name="Schliwa M."/>
        </authorList>
    </citation>
    <scope>NUCLEOTIDE SEQUENCE [LARGE SCALE GENOMIC DNA]</scope>
</reference>
<dbReference type="GO" id="GO:0006357">
    <property type="term" value="P:regulation of transcription by RNA polymerase II"/>
    <property type="evidence" value="ECO:0007669"/>
    <property type="project" value="InterPro"/>
</dbReference>
<evidence type="ECO:0000313" key="5">
    <source>
        <dbReference type="EMBL" id="ETO33266.1"/>
    </source>
</evidence>
<gene>
    <name evidence="5" type="ORF">RFI_03841</name>
</gene>
<comment type="caution">
    <text evidence="5">The sequence shown here is derived from an EMBL/GenBank/DDBJ whole genome shotgun (WGS) entry which is preliminary data.</text>
</comment>
<dbReference type="EMBL" id="ASPP01003536">
    <property type="protein sequence ID" value="ETO33266.1"/>
    <property type="molecule type" value="Genomic_DNA"/>
</dbReference>
<evidence type="ECO:0000256" key="2">
    <source>
        <dbReference type="ARBA" id="ARBA00023015"/>
    </source>
</evidence>
<protein>
    <recommendedName>
        <fullName evidence="7">Mediator of RNA polymerase II transcription subunit 7</fullName>
    </recommendedName>
</protein>
<dbReference type="InterPro" id="IPR044888">
    <property type="entry name" value="Mediatior_Med7_sf"/>
</dbReference>
<dbReference type="InterPro" id="IPR037212">
    <property type="entry name" value="Med7/Med21-like"/>
</dbReference>
<dbReference type="SUPFAM" id="SSF140718">
    <property type="entry name" value="Mediator hinge subcomplex-like"/>
    <property type="match status" value="1"/>
</dbReference>
<proteinExistence type="predicted"/>
<dbReference type="Proteomes" id="UP000023152">
    <property type="component" value="Unassembled WGS sequence"/>
</dbReference>
<evidence type="ECO:0008006" key="7">
    <source>
        <dbReference type="Google" id="ProtNLM"/>
    </source>
</evidence>
<dbReference type="Gene3D" id="6.10.140.200">
    <property type="match status" value="1"/>
</dbReference>
<evidence type="ECO:0000256" key="1">
    <source>
        <dbReference type="ARBA" id="ARBA00004123"/>
    </source>
</evidence>
<sequence>MTTNRQTYPPPPFFYNFFDESEGDTYEELSVPPAIPKERCIFSTEENDVIATTDIDPQIMHKPARQFWRKLTQQKSEVETEKKEEAANMANIGNVALGMNTSRMQPHIQSHCNKLQSAFVQFRNVLNYLRAHQAKQTLIQSLKNQLKHKYSLLEEVHKF</sequence>
<evidence type="ECO:0000313" key="6">
    <source>
        <dbReference type="Proteomes" id="UP000023152"/>
    </source>
</evidence>
<evidence type="ECO:0000256" key="4">
    <source>
        <dbReference type="ARBA" id="ARBA00023242"/>
    </source>
</evidence>
<comment type="subcellular location">
    <subcellularLocation>
        <location evidence="1">Nucleus</location>
    </subcellularLocation>
</comment>
<dbReference type="GO" id="GO:0003712">
    <property type="term" value="F:transcription coregulator activity"/>
    <property type="evidence" value="ECO:0007669"/>
    <property type="project" value="InterPro"/>
</dbReference>
<accession>X6P4Z6</accession>
<name>X6P4Z6_RETFI</name>